<organism evidence="1 2">
    <name type="scientific">Carpinus fangiana</name>
    <dbReference type="NCBI Taxonomy" id="176857"/>
    <lineage>
        <taxon>Eukaryota</taxon>
        <taxon>Viridiplantae</taxon>
        <taxon>Streptophyta</taxon>
        <taxon>Embryophyta</taxon>
        <taxon>Tracheophyta</taxon>
        <taxon>Spermatophyta</taxon>
        <taxon>Magnoliopsida</taxon>
        <taxon>eudicotyledons</taxon>
        <taxon>Gunneridae</taxon>
        <taxon>Pentapetalae</taxon>
        <taxon>rosids</taxon>
        <taxon>fabids</taxon>
        <taxon>Fagales</taxon>
        <taxon>Betulaceae</taxon>
        <taxon>Carpinus</taxon>
    </lineage>
</organism>
<keyword evidence="2" id="KW-1185">Reference proteome</keyword>
<accession>A0A5N6QKQ3</accession>
<dbReference type="Proteomes" id="UP000327013">
    <property type="component" value="Chromosome 1"/>
</dbReference>
<evidence type="ECO:0000313" key="1">
    <source>
        <dbReference type="EMBL" id="KAE7998964.1"/>
    </source>
</evidence>
<protein>
    <submittedName>
        <fullName evidence="1">Uncharacterized protein</fullName>
    </submittedName>
</protein>
<dbReference type="AlphaFoldDB" id="A0A5N6QKQ3"/>
<sequence length="92" mass="10323">MGSVYSKSTTTERKTNLGRVVWVCRGGRRRRPKEEAVGPNGDKHEAAKAVERWKPGVEKVVAQLPFHQSPLRSRVECESVPRGRAGTRRISI</sequence>
<name>A0A5N6QKQ3_9ROSI</name>
<evidence type="ECO:0000313" key="2">
    <source>
        <dbReference type="Proteomes" id="UP000327013"/>
    </source>
</evidence>
<dbReference type="EMBL" id="CM017321">
    <property type="protein sequence ID" value="KAE7998964.1"/>
    <property type="molecule type" value="Genomic_DNA"/>
</dbReference>
<gene>
    <name evidence="1" type="ORF">FH972_003453</name>
</gene>
<proteinExistence type="predicted"/>
<reference evidence="1 2" key="1">
    <citation type="submission" date="2019-06" db="EMBL/GenBank/DDBJ databases">
        <title>A chromosomal-level reference genome of Carpinus fangiana (Coryloideae, Betulaceae).</title>
        <authorList>
            <person name="Yang X."/>
            <person name="Wang Z."/>
            <person name="Zhang L."/>
            <person name="Hao G."/>
            <person name="Liu J."/>
            <person name="Yang Y."/>
        </authorList>
    </citation>
    <scope>NUCLEOTIDE SEQUENCE [LARGE SCALE GENOMIC DNA]</scope>
    <source>
        <strain evidence="1">Cfa_2016G</strain>
        <tissue evidence="1">Leaf</tissue>
    </source>
</reference>